<proteinExistence type="predicted"/>
<dbReference type="PANTHER" id="PTHR33116:SF86">
    <property type="entry name" value="REVERSE TRANSCRIPTASE DOMAIN-CONTAINING PROTEIN"/>
    <property type="match status" value="1"/>
</dbReference>
<sequence length="332" mass="38145">MELYLGLSSRVVRSKRELFSMIRDRIWKRIAGWNDKFLSQAGEEVLIKSIVQANLSYAMSCFKLPVTLLTEIQGMISNFWWHNRGQRKIHWLSWQRLCDSKLQGGLGFRRLHLFNLAMLAKNLWRIFTPLNVPSIVCSVLDIFLTGNWDWNSTVIQDIFLPLDCEVILGIPLGRTVCEDLLIGITLQMVFSLYGAYHLACSMEESPCSSNLKETEHSWWRRLWQTHLPEDVLHCLKVCPFARQVWGLSNLPAVSIYQHATDVFAWFRAFYPGWTNASSSIFFVFAEPYGGAETASWFRGIALDPDHLICFVVRPPRGVSTNRVCPSSLLTAH</sequence>
<organism evidence="1">
    <name type="scientific">Sesamum angustifolium</name>
    <dbReference type="NCBI Taxonomy" id="2727405"/>
    <lineage>
        <taxon>Eukaryota</taxon>
        <taxon>Viridiplantae</taxon>
        <taxon>Streptophyta</taxon>
        <taxon>Embryophyta</taxon>
        <taxon>Tracheophyta</taxon>
        <taxon>Spermatophyta</taxon>
        <taxon>Magnoliopsida</taxon>
        <taxon>eudicotyledons</taxon>
        <taxon>Gunneridae</taxon>
        <taxon>Pentapetalae</taxon>
        <taxon>asterids</taxon>
        <taxon>lamiids</taxon>
        <taxon>Lamiales</taxon>
        <taxon>Pedaliaceae</taxon>
        <taxon>Sesamum</taxon>
    </lineage>
</organism>
<name>A0AAW2MRT9_9LAMI</name>
<reference evidence="1" key="2">
    <citation type="journal article" date="2024" name="Plant">
        <title>Genomic evolution and insights into agronomic trait innovations of Sesamum species.</title>
        <authorList>
            <person name="Miao H."/>
            <person name="Wang L."/>
            <person name="Qu L."/>
            <person name="Liu H."/>
            <person name="Sun Y."/>
            <person name="Le M."/>
            <person name="Wang Q."/>
            <person name="Wei S."/>
            <person name="Zheng Y."/>
            <person name="Lin W."/>
            <person name="Duan Y."/>
            <person name="Cao H."/>
            <person name="Xiong S."/>
            <person name="Wang X."/>
            <person name="Wei L."/>
            <person name="Li C."/>
            <person name="Ma Q."/>
            <person name="Ju M."/>
            <person name="Zhao R."/>
            <person name="Li G."/>
            <person name="Mu C."/>
            <person name="Tian Q."/>
            <person name="Mei H."/>
            <person name="Zhang T."/>
            <person name="Gao T."/>
            <person name="Zhang H."/>
        </authorList>
    </citation>
    <scope>NUCLEOTIDE SEQUENCE</scope>
    <source>
        <strain evidence="1">G01</strain>
    </source>
</reference>
<comment type="caution">
    <text evidence="1">The sequence shown here is derived from an EMBL/GenBank/DDBJ whole genome shotgun (WGS) entry which is preliminary data.</text>
</comment>
<dbReference type="AlphaFoldDB" id="A0AAW2MRT9"/>
<dbReference type="PANTHER" id="PTHR33116">
    <property type="entry name" value="REVERSE TRANSCRIPTASE ZINC-BINDING DOMAIN-CONTAINING PROTEIN-RELATED-RELATED"/>
    <property type="match status" value="1"/>
</dbReference>
<evidence type="ECO:0000313" key="1">
    <source>
        <dbReference type="EMBL" id="KAL0333568.1"/>
    </source>
</evidence>
<reference evidence="1" key="1">
    <citation type="submission" date="2020-06" db="EMBL/GenBank/DDBJ databases">
        <authorList>
            <person name="Li T."/>
            <person name="Hu X."/>
            <person name="Zhang T."/>
            <person name="Song X."/>
            <person name="Zhang H."/>
            <person name="Dai N."/>
            <person name="Sheng W."/>
            <person name="Hou X."/>
            <person name="Wei L."/>
        </authorList>
    </citation>
    <scope>NUCLEOTIDE SEQUENCE</scope>
    <source>
        <strain evidence="1">G01</strain>
        <tissue evidence="1">Leaf</tissue>
    </source>
</reference>
<protein>
    <recommendedName>
        <fullName evidence="2">Reverse transcriptase zinc-binding domain-containing protein</fullName>
    </recommendedName>
</protein>
<accession>A0AAW2MRT9</accession>
<evidence type="ECO:0008006" key="2">
    <source>
        <dbReference type="Google" id="ProtNLM"/>
    </source>
</evidence>
<dbReference type="EMBL" id="JACGWK010000009">
    <property type="protein sequence ID" value="KAL0333568.1"/>
    <property type="molecule type" value="Genomic_DNA"/>
</dbReference>
<gene>
    <name evidence="1" type="ORF">Sangu_1513000</name>
</gene>